<dbReference type="Proteomes" id="UP000694540">
    <property type="component" value="Unplaced"/>
</dbReference>
<dbReference type="PANTHER" id="PTHR14330">
    <property type="entry name" value="A-KINASE-INTERACTING PROTEIN 1"/>
    <property type="match status" value="1"/>
</dbReference>
<name>A0A8C3VPL5_9CETA</name>
<accession>A0A8C3VPL5</accession>
<gene>
    <name evidence="1" type="primary">AKIP1</name>
</gene>
<dbReference type="InterPro" id="IPR033214">
    <property type="entry name" value="AKIP1"/>
</dbReference>
<dbReference type="PANTHER" id="PTHR14330:SF2">
    <property type="entry name" value="A-KINASE-INTERACTING PROTEIN 1"/>
    <property type="match status" value="1"/>
</dbReference>
<reference evidence="1" key="1">
    <citation type="submission" date="2025-08" db="UniProtKB">
        <authorList>
            <consortium name="Ensembl"/>
        </authorList>
    </citation>
    <scope>IDENTIFICATION</scope>
</reference>
<sequence length="180" mass="19751">MESCLVAAALNGVDRRSLQRSARLAQEVLERARRRAVDWHSVELPRGSVGVISRELPCWERGPAGVPQRLLPGEKYYSSVREEGGSAHVSRYHRAKSELRLCSDAGRGQRKHASLGDRGIRQASDCALEASRPAEPVSKDLYIEVYPGTYAVTVGADDRSRRTHVVAVDSGQSVDLVFAV</sequence>
<reference evidence="1" key="2">
    <citation type="submission" date="2025-09" db="UniProtKB">
        <authorList>
            <consortium name="Ensembl"/>
        </authorList>
    </citation>
    <scope>IDENTIFICATION</scope>
</reference>
<evidence type="ECO:0000313" key="1">
    <source>
        <dbReference type="Ensembl" id="ENSCWAP00000000019.1"/>
    </source>
</evidence>
<dbReference type="GeneTree" id="ENSGT00390000017064"/>
<proteinExistence type="predicted"/>
<dbReference type="GO" id="GO:0005654">
    <property type="term" value="C:nucleoplasm"/>
    <property type="evidence" value="ECO:0007669"/>
    <property type="project" value="TreeGrafter"/>
</dbReference>
<keyword evidence="2" id="KW-1185">Reference proteome</keyword>
<dbReference type="AlphaFoldDB" id="A0A8C3VPL5"/>
<organism evidence="1 2">
    <name type="scientific">Catagonus wagneri</name>
    <name type="common">Chacoan peccary</name>
    <dbReference type="NCBI Taxonomy" id="51154"/>
    <lineage>
        <taxon>Eukaryota</taxon>
        <taxon>Metazoa</taxon>
        <taxon>Chordata</taxon>
        <taxon>Craniata</taxon>
        <taxon>Vertebrata</taxon>
        <taxon>Euteleostomi</taxon>
        <taxon>Mammalia</taxon>
        <taxon>Eutheria</taxon>
        <taxon>Laurasiatheria</taxon>
        <taxon>Artiodactyla</taxon>
        <taxon>Suina</taxon>
        <taxon>Tayassuidae</taxon>
        <taxon>Catagonus</taxon>
    </lineage>
</organism>
<dbReference type="Ensembl" id="ENSCWAT00000000023.1">
    <property type="protein sequence ID" value="ENSCWAP00000000019.1"/>
    <property type="gene ID" value="ENSCWAG00000000018.1"/>
</dbReference>
<evidence type="ECO:0000313" key="2">
    <source>
        <dbReference type="Proteomes" id="UP000694540"/>
    </source>
</evidence>
<dbReference type="GO" id="GO:1901222">
    <property type="term" value="P:regulation of non-canonical NF-kappaB signal transduction"/>
    <property type="evidence" value="ECO:0007669"/>
    <property type="project" value="InterPro"/>
</dbReference>
<protein>
    <submittedName>
        <fullName evidence="1">A-kinase interacting protein 1</fullName>
    </submittedName>
</protein>